<organism evidence="6 7">
    <name type="scientific">Caproiciproducens faecalis</name>
    <dbReference type="NCBI Taxonomy" id="2820301"/>
    <lineage>
        <taxon>Bacteria</taxon>
        <taxon>Bacillati</taxon>
        <taxon>Bacillota</taxon>
        <taxon>Clostridia</taxon>
        <taxon>Eubacteriales</taxon>
        <taxon>Acutalibacteraceae</taxon>
        <taxon>Caproiciproducens</taxon>
    </lineage>
</organism>
<evidence type="ECO:0000313" key="7">
    <source>
        <dbReference type="Proteomes" id="UP000719942"/>
    </source>
</evidence>
<name>A0ABS7DMW7_9FIRM</name>
<dbReference type="PRINTS" id="PR00039">
    <property type="entry name" value="HTHLYSR"/>
</dbReference>
<evidence type="ECO:0000256" key="3">
    <source>
        <dbReference type="ARBA" id="ARBA00023125"/>
    </source>
</evidence>
<dbReference type="RefSeq" id="WP_219964270.1">
    <property type="nucleotide sequence ID" value="NZ_JAGFNZ010000001.1"/>
</dbReference>
<dbReference type="PROSITE" id="PS50931">
    <property type="entry name" value="HTH_LYSR"/>
    <property type="match status" value="1"/>
</dbReference>
<evidence type="ECO:0000256" key="4">
    <source>
        <dbReference type="ARBA" id="ARBA00023163"/>
    </source>
</evidence>
<evidence type="ECO:0000313" key="6">
    <source>
        <dbReference type="EMBL" id="MBW7571891.1"/>
    </source>
</evidence>
<accession>A0ABS7DMW7</accession>
<reference evidence="6 7" key="1">
    <citation type="submission" date="2021-03" db="EMBL/GenBank/DDBJ databases">
        <title>Caproiciproducens sp. nov. isolated from feces of cow.</title>
        <authorList>
            <person name="Choi J.-Y."/>
        </authorList>
    </citation>
    <scope>NUCLEOTIDE SEQUENCE [LARGE SCALE GENOMIC DNA]</scope>
    <source>
        <strain evidence="6 7">AGMB10547</strain>
    </source>
</reference>
<keyword evidence="3" id="KW-0238">DNA-binding</keyword>
<keyword evidence="2" id="KW-0805">Transcription regulation</keyword>
<dbReference type="EMBL" id="JAGFNZ010000001">
    <property type="protein sequence ID" value="MBW7571891.1"/>
    <property type="molecule type" value="Genomic_DNA"/>
</dbReference>
<comment type="caution">
    <text evidence="6">The sequence shown here is derived from an EMBL/GenBank/DDBJ whole genome shotgun (WGS) entry which is preliminary data.</text>
</comment>
<keyword evidence="7" id="KW-1185">Reference proteome</keyword>
<gene>
    <name evidence="6" type="ORF">J5W02_03615</name>
</gene>
<dbReference type="SUPFAM" id="SSF46785">
    <property type="entry name" value="Winged helix' DNA-binding domain"/>
    <property type="match status" value="1"/>
</dbReference>
<dbReference type="SUPFAM" id="SSF53850">
    <property type="entry name" value="Periplasmic binding protein-like II"/>
    <property type="match status" value="1"/>
</dbReference>
<dbReference type="InterPro" id="IPR036388">
    <property type="entry name" value="WH-like_DNA-bd_sf"/>
</dbReference>
<evidence type="ECO:0000256" key="1">
    <source>
        <dbReference type="ARBA" id="ARBA00009437"/>
    </source>
</evidence>
<proteinExistence type="inferred from homology"/>
<dbReference type="Pfam" id="PF03466">
    <property type="entry name" value="LysR_substrate"/>
    <property type="match status" value="1"/>
</dbReference>
<dbReference type="Gene3D" id="1.10.10.10">
    <property type="entry name" value="Winged helix-like DNA-binding domain superfamily/Winged helix DNA-binding domain"/>
    <property type="match status" value="1"/>
</dbReference>
<evidence type="ECO:0000259" key="5">
    <source>
        <dbReference type="PROSITE" id="PS50931"/>
    </source>
</evidence>
<protein>
    <submittedName>
        <fullName evidence="6">LysR family transcriptional regulator</fullName>
    </submittedName>
</protein>
<dbReference type="Proteomes" id="UP000719942">
    <property type="component" value="Unassembled WGS sequence"/>
</dbReference>
<feature type="domain" description="HTH lysR-type" evidence="5">
    <location>
        <begin position="1"/>
        <end position="53"/>
    </location>
</feature>
<dbReference type="Pfam" id="PF00126">
    <property type="entry name" value="HTH_1"/>
    <property type="match status" value="1"/>
</dbReference>
<dbReference type="PANTHER" id="PTHR30346">
    <property type="entry name" value="TRANSCRIPTIONAL DUAL REGULATOR HCAR-RELATED"/>
    <property type="match status" value="1"/>
</dbReference>
<sequence>MKYMVSVANCHSFSQASRECFVAQTAISKQIANLENELNCKLFVRGQHSVELTKQGEIFLNYASEVLHMCDNAVRDIHMSQIMGKKKMRIGYRGHIERRLLTDIAVNYTELHPDIFMTYQYVGLERILPSLLSHEQDIIFAPYEHVQGVPHISSYHLLDCPINLAVSLSNPAAKLDMITRDVLKNMNFISLDVTASPGLCSKAERQWAQLGFRPNITYHASEMESALLMAESNAGVMLLPKLLDAFEPRKLKYVPIEGFGSFESLCIAWLSSNTEVETNRFIQFVKKWFKQYDSSDA</sequence>
<dbReference type="Gene3D" id="3.40.190.10">
    <property type="entry name" value="Periplasmic binding protein-like II"/>
    <property type="match status" value="2"/>
</dbReference>
<dbReference type="PANTHER" id="PTHR30346:SF28">
    <property type="entry name" value="HTH-TYPE TRANSCRIPTIONAL REGULATOR CYNR"/>
    <property type="match status" value="1"/>
</dbReference>
<comment type="similarity">
    <text evidence="1">Belongs to the LysR transcriptional regulatory family.</text>
</comment>
<dbReference type="InterPro" id="IPR000847">
    <property type="entry name" value="LysR_HTH_N"/>
</dbReference>
<keyword evidence="4" id="KW-0804">Transcription</keyword>
<evidence type="ECO:0000256" key="2">
    <source>
        <dbReference type="ARBA" id="ARBA00023015"/>
    </source>
</evidence>
<dbReference type="InterPro" id="IPR036390">
    <property type="entry name" value="WH_DNA-bd_sf"/>
</dbReference>
<dbReference type="CDD" id="cd05466">
    <property type="entry name" value="PBP2_LTTR_substrate"/>
    <property type="match status" value="1"/>
</dbReference>
<dbReference type="InterPro" id="IPR005119">
    <property type="entry name" value="LysR_subst-bd"/>
</dbReference>